<sequence>MYPSPGKLKQPPHFSHDRAKFARMTAKTEKSELTFAAIVDAAVDMAAAQGMESLSLGQVAKHLGISKSGVFSRVGSLEALQQAVLDEYDRRFVAAVFTPAMAYPRGLPRLNALVSLWVDRASNVELLTGCIYVAGAFEYDDVESPLRAVLESNLRRWRASMVRTVNQALEAGHLRPDTDPEQLVFEVYSLMIGLMHDARFLRDPNAPARVRAAYDRLISTYRSFTYLE</sequence>
<dbReference type="Pfam" id="PF00440">
    <property type="entry name" value="TetR_N"/>
    <property type="match status" value="1"/>
</dbReference>
<evidence type="ECO:0000256" key="3">
    <source>
        <dbReference type="ARBA" id="ARBA00023163"/>
    </source>
</evidence>
<dbReference type="GO" id="GO:0003677">
    <property type="term" value="F:DNA binding"/>
    <property type="evidence" value="ECO:0007669"/>
    <property type="project" value="UniProtKB-UniRule"/>
</dbReference>
<keyword evidence="1" id="KW-0805">Transcription regulation</keyword>
<keyword evidence="7" id="KW-1185">Reference proteome</keyword>
<dbReference type="EMBL" id="CADIJQ010000005">
    <property type="protein sequence ID" value="CAB3714033.1"/>
    <property type="molecule type" value="Genomic_DNA"/>
</dbReference>
<dbReference type="InterPro" id="IPR036271">
    <property type="entry name" value="Tet_transcr_reg_TetR-rel_C_sf"/>
</dbReference>
<name>A0A6S7ADL7_9BURK</name>
<dbReference type="PROSITE" id="PS50977">
    <property type="entry name" value="HTH_TETR_2"/>
    <property type="match status" value="1"/>
</dbReference>
<dbReference type="PANTHER" id="PTHR47506">
    <property type="entry name" value="TRANSCRIPTIONAL REGULATORY PROTEIN"/>
    <property type="match status" value="1"/>
</dbReference>
<protein>
    <recommendedName>
        <fullName evidence="5">HTH tetR-type domain-containing protein</fullName>
    </recommendedName>
</protein>
<dbReference type="Proteomes" id="UP000494269">
    <property type="component" value="Unassembled WGS sequence"/>
</dbReference>
<keyword evidence="2 4" id="KW-0238">DNA-binding</keyword>
<gene>
    <name evidence="6" type="ORF">LMG3441_03304</name>
</gene>
<feature type="domain" description="HTH tetR-type" evidence="5">
    <location>
        <begin position="32"/>
        <end position="92"/>
    </location>
</feature>
<reference evidence="6 7" key="1">
    <citation type="submission" date="2020-04" db="EMBL/GenBank/DDBJ databases">
        <authorList>
            <person name="De Canck E."/>
        </authorList>
    </citation>
    <scope>NUCLEOTIDE SEQUENCE [LARGE SCALE GENOMIC DNA]</scope>
    <source>
        <strain evidence="6 7">LMG 3441</strain>
    </source>
</reference>
<feature type="DNA-binding region" description="H-T-H motif" evidence="4">
    <location>
        <begin position="55"/>
        <end position="74"/>
    </location>
</feature>
<evidence type="ECO:0000256" key="4">
    <source>
        <dbReference type="PROSITE-ProRule" id="PRU00335"/>
    </source>
</evidence>
<dbReference type="InterPro" id="IPR009057">
    <property type="entry name" value="Homeodomain-like_sf"/>
</dbReference>
<evidence type="ECO:0000313" key="7">
    <source>
        <dbReference type="Proteomes" id="UP000494269"/>
    </source>
</evidence>
<dbReference type="InterPro" id="IPR001647">
    <property type="entry name" value="HTH_TetR"/>
</dbReference>
<dbReference type="SUPFAM" id="SSF48498">
    <property type="entry name" value="Tetracyclin repressor-like, C-terminal domain"/>
    <property type="match status" value="1"/>
</dbReference>
<accession>A0A6S7ADL7</accession>
<dbReference type="SUPFAM" id="SSF46689">
    <property type="entry name" value="Homeodomain-like"/>
    <property type="match status" value="1"/>
</dbReference>
<dbReference type="Gene3D" id="1.10.10.60">
    <property type="entry name" value="Homeodomain-like"/>
    <property type="match status" value="1"/>
</dbReference>
<dbReference type="AlphaFoldDB" id="A0A6S7ADL7"/>
<dbReference type="Pfam" id="PF16925">
    <property type="entry name" value="TetR_C_13"/>
    <property type="match status" value="1"/>
</dbReference>
<dbReference type="Gene3D" id="1.10.357.10">
    <property type="entry name" value="Tetracycline Repressor, domain 2"/>
    <property type="match status" value="1"/>
</dbReference>
<evidence type="ECO:0000259" key="5">
    <source>
        <dbReference type="PROSITE" id="PS50977"/>
    </source>
</evidence>
<evidence type="ECO:0000256" key="2">
    <source>
        <dbReference type="ARBA" id="ARBA00023125"/>
    </source>
</evidence>
<evidence type="ECO:0000313" key="6">
    <source>
        <dbReference type="EMBL" id="CAB3714033.1"/>
    </source>
</evidence>
<evidence type="ECO:0000256" key="1">
    <source>
        <dbReference type="ARBA" id="ARBA00023015"/>
    </source>
</evidence>
<dbReference type="InterPro" id="IPR011075">
    <property type="entry name" value="TetR_C"/>
</dbReference>
<organism evidence="6 7">
    <name type="scientific">Achromobacter kerstersii</name>
    <dbReference type="NCBI Taxonomy" id="1353890"/>
    <lineage>
        <taxon>Bacteria</taxon>
        <taxon>Pseudomonadati</taxon>
        <taxon>Pseudomonadota</taxon>
        <taxon>Betaproteobacteria</taxon>
        <taxon>Burkholderiales</taxon>
        <taxon>Alcaligenaceae</taxon>
        <taxon>Achromobacter</taxon>
    </lineage>
</organism>
<proteinExistence type="predicted"/>
<dbReference type="PANTHER" id="PTHR47506:SF6">
    <property type="entry name" value="HTH-TYPE TRANSCRIPTIONAL REPRESSOR NEMR"/>
    <property type="match status" value="1"/>
</dbReference>
<keyword evidence="3" id="KW-0804">Transcription</keyword>